<dbReference type="InterPro" id="IPR002684">
    <property type="entry name" value="Biotin_synth/BioAB"/>
</dbReference>
<dbReference type="SFLD" id="SFLDF00272">
    <property type="entry name" value="biotin_synthase"/>
    <property type="match status" value="1"/>
</dbReference>
<feature type="binding site" evidence="13">
    <location>
        <position position="95"/>
    </location>
    <ligand>
        <name>[2Fe-2S] cluster</name>
        <dbReference type="ChEBI" id="CHEBI:190135"/>
    </ligand>
</feature>
<dbReference type="NCBIfam" id="TIGR00433">
    <property type="entry name" value="bioB"/>
    <property type="match status" value="1"/>
</dbReference>
<dbReference type="EMBL" id="CP098401">
    <property type="protein sequence ID" value="URW77109.1"/>
    <property type="molecule type" value="Genomic_DNA"/>
</dbReference>
<keyword evidence="11 13" id="KW-0411">Iron-sulfur</keyword>
<dbReference type="PROSITE" id="PS51918">
    <property type="entry name" value="RADICAL_SAM"/>
    <property type="match status" value="1"/>
</dbReference>
<keyword evidence="9 13" id="KW-0093">Biotin biosynthesis</keyword>
<evidence type="ECO:0000256" key="10">
    <source>
        <dbReference type="ARBA" id="ARBA00023004"/>
    </source>
</evidence>
<evidence type="ECO:0000313" key="16">
    <source>
        <dbReference type="Proteomes" id="UP001055580"/>
    </source>
</evidence>
<comment type="function">
    <text evidence="13">Catalyzes the conversion of dethiobiotin (DTB) to biotin by the insertion of a sulfur atom into dethiobiotin via a radical-based mechanism.</text>
</comment>
<proteinExistence type="inferred from homology"/>
<dbReference type="SUPFAM" id="SSF102114">
    <property type="entry name" value="Radical SAM enzymes"/>
    <property type="match status" value="1"/>
</dbReference>
<dbReference type="EC" id="2.8.1.6" evidence="3 13"/>
<dbReference type="Pfam" id="PF06968">
    <property type="entry name" value="BATS"/>
    <property type="match status" value="1"/>
</dbReference>
<feature type="binding site" evidence="13">
    <location>
        <position position="186"/>
    </location>
    <ligand>
        <name>[2Fe-2S] cluster</name>
        <dbReference type="ChEBI" id="CHEBI:190135"/>
    </ligand>
</feature>
<keyword evidence="16" id="KW-1185">Reference proteome</keyword>
<feature type="binding site" evidence="13">
    <location>
        <position position="126"/>
    </location>
    <ligand>
        <name>[2Fe-2S] cluster</name>
        <dbReference type="ChEBI" id="CHEBI:190135"/>
    </ligand>
</feature>
<evidence type="ECO:0000256" key="5">
    <source>
        <dbReference type="ARBA" id="ARBA00022679"/>
    </source>
</evidence>
<evidence type="ECO:0000256" key="9">
    <source>
        <dbReference type="ARBA" id="ARBA00022756"/>
    </source>
</evidence>
<dbReference type="Proteomes" id="UP001055580">
    <property type="component" value="Chromosome"/>
</dbReference>
<dbReference type="PIRSF" id="PIRSF001619">
    <property type="entry name" value="Biotin_synth"/>
    <property type="match status" value="1"/>
</dbReference>
<feature type="binding site" evidence="13">
    <location>
        <position position="55"/>
    </location>
    <ligand>
        <name>[4Fe-4S] cluster</name>
        <dbReference type="ChEBI" id="CHEBI:49883"/>
        <note>4Fe-4S-S-AdoMet</note>
    </ligand>
</feature>
<dbReference type="SMART" id="SM00729">
    <property type="entry name" value="Elp3"/>
    <property type="match status" value="1"/>
</dbReference>
<dbReference type="InterPro" id="IPR058240">
    <property type="entry name" value="rSAM_sf"/>
</dbReference>
<evidence type="ECO:0000256" key="11">
    <source>
        <dbReference type="ARBA" id="ARBA00023014"/>
    </source>
</evidence>
<evidence type="ECO:0000256" key="8">
    <source>
        <dbReference type="ARBA" id="ARBA00022723"/>
    </source>
</evidence>
<evidence type="ECO:0000256" key="13">
    <source>
        <dbReference type="HAMAP-Rule" id="MF_01694"/>
    </source>
</evidence>
<gene>
    <name evidence="13 15" type="primary">bioB</name>
    <name evidence="15" type="ORF">M9980_02320</name>
</gene>
<feature type="binding site" evidence="13">
    <location>
        <position position="51"/>
    </location>
    <ligand>
        <name>[4Fe-4S] cluster</name>
        <dbReference type="ChEBI" id="CHEBI:49883"/>
        <note>4Fe-4S-S-AdoMet</note>
    </ligand>
</feature>
<dbReference type="SFLD" id="SFLDS00029">
    <property type="entry name" value="Radical_SAM"/>
    <property type="match status" value="1"/>
</dbReference>
<comment type="catalytic activity">
    <reaction evidence="12 13">
        <text>(4R,5S)-dethiobiotin + (sulfur carrier)-SH + 2 reduced [2Fe-2S]-[ferredoxin] + 2 S-adenosyl-L-methionine = (sulfur carrier)-H + biotin + 2 5'-deoxyadenosine + 2 L-methionine + 2 oxidized [2Fe-2S]-[ferredoxin]</text>
        <dbReference type="Rhea" id="RHEA:22060"/>
        <dbReference type="Rhea" id="RHEA-COMP:10000"/>
        <dbReference type="Rhea" id="RHEA-COMP:10001"/>
        <dbReference type="Rhea" id="RHEA-COMP:14737"/>
        <dbReference type="Rhea" id="RHEA-COMP:14739"/>
        <dbReference type="ChEBI" id="CHEBI:17319"/>
        <dbReference type="ChEBI" id="CHEBI:29917"/>
        <dbReference type="ChEBI" id="CHEBI:33737"/>
        <dbReference type="ChEBI" id="CHEBI:33738"/>
        <dbReference type="ChEBI" id="CHEBI:57586"/>
        <dbReference type="ChEBI" id="CHEBI:57844"/>
        <dbReference type="ChEBI" id="CHEBI:59789"/>
        <dbReference type="ChEBI" id="CHEBI:64428"/>
        <dbReference type="ChEBI" id="CHEBI:149473"/>
        <dbReference type="EC" id="2.8.1.6"/>
    </reaction>
</comment>
<dbReference type="InterPro" id="IPR010722">
    <property type="entry name" value="BATS_dom"/>
</dbReference>
<dbReference type="CDD" id="cd01335">
    <property type="entry name" value="Radical_SAM"/>
    <property type="match status" value="1"/>
</dbReference>
<feature type="domain" description="Radical SAM core" evidence="14">
    <location>
        <begin position="36"/>
        <end position="261"/>
    </location>
</feature>
<dbReference type="SFLD" id="SFLDG01060">
    <property type="entry name" value="BATS_domain_containing"/>
    <property type="match status" value="1"/>
</dbReference>
<comment type="subunit">
    <text evidence="13">Homodimer.</text>
</comment>
<evidence type="ECO:0000256" key="4">
    <source>
        <dbReference type="ARBA" id="ARBA00022485"/>
    </source>
</evidence>
<keyword evidence="6 13" id="KW-0949">S-adenosyl-L-methionine</keyword>
<name>A0ABY4TYN1_9SPHN</name>
<dbReference type="PANTHER" id="PTHR22976:SF2">
    <property type="entry name" value="BIOTIN SYNTHASE, MITOCHONDRIAL"/>
    <property type="match status" value="1"/>
</dbReference>
<comment type="cofactor">
    <cofactor evidence="13">
        <name>[2Fe-2S] cluster</name>
        <dbReference type="ChEBI" id="CHEBI:190135"/>
    </cofactor>
    <text evidence="13">Binds 1 [2Fe-2S] cluster. The cluster is coordinated with 3 cysteines and 1 arginine.</text>
</comment>
<dbReference type="GO" id="GO:0004076">
    <property type="term" value="F:biotin synthase activity"/>
    <property type="evidence" value="ECO:0007669"/>
    <property type="project" value="UniProtKB-EC"/>
</dbReference>
<keyword evidence="4 13" id="KW-0004">4Fe-4S</keyword>
<dbReference type="InterPro" id="IPR024177">
    <property type="entry name" value="Biotin_synthase"/>
</dbReference>
<comment type="cofactor">
    <cofactor evidence="13">
        <name>[4Fe-4S] cluster</name>
        <dbReference type="ChEBI" id="CHEBI:49883"/>
    </cofactor>
    <text evidence="13">Binds 1 [4Fe-4S] cluster. The cluster is coordinated with 3 cysteines and an exchangeable S-adenosyl-L-methionine.</text>
</comment>
<protein>
    <recommendedName>
        <fullName evidence="3 13">Biotin synthase</fullName>
        <ecNumber evidence="3 13">2.8.1.6</ecNumber>
    </recommendedName>
</protein>
<evidence type="ECO:0000256" key="7">
    <source>
        <dbReference type="ARBA" id="ARBA00022714"/>
    </source>
</evidence>
<comment type="similarity">
    <text evidence="2 13">Belongs to the radical SAM superfamily. Biotin synthase family.</text>
</comment>
<accession>A0ABY4TYN1</accession>
<dbReference type="SMART" id="SM00876">
    <property type="entry name" value="BATS"/>
    <property type="match status" value="1"/>
</dbReference>
<dbReference type="InterPro" id="IPR006638">
    <property type="entry name" value="Elp3/MiaA/NifB-like_rSAM"/>
</dbReference>
<feature type="binding site" evidence="13">
    <location>
        <position position="58"/>
    </location>
    <ligand>
        <name>[4Fe-4S] cluster</name>
        <dbReference type="ChEBI" id="CHEBI:49883"/>
        <note>4Fe-4S-S-AdoMet</note>
    </ligand>
</feature>
<dbReference type="InterPro" id="IPR007197">
    <property type="entry name" value="rSAM"/>
</dbReference>
<evidence type="ECO:0000259" key="14">
    <source>
        <dbReference type="PROSITE" id="PS51918"/>
    </source>
</evidence>
<evidence type="ECO:0000256" key="1">
    <source>
        <dbReference type="ARBA" id="ARBA00004942"/>
    </source>
</evidence>
<sequence>MRTDWTRAEIAALFDLPFDDLLYAAQTVHRAHHAAGEVQLCTLLSIKTGGCPEDCGYCSQSKSADSGVKATKLMDPRAVLQMAAQAKDAGSQRFCMGAAWRNPKDRDMPAIVEMVRGVRQMGLETCMTLGMLTPAQAAMLADAGLDYYNHNIDTSPERYDQVITTRTFADRLNTLENVRKAGINVCCGGIVGMGETREDRVGFVHALATLPRHPESVPVNALVPVKGTVLGDMLADTPLAKIDEIEFVRTVAVARITMPMSMVRLSAGRESMSEATQALCFLAGANSIFTGDKLLTTGNRGDDADAALFAKLGVRPMTADEPMRVATE</sequence>
<evidence type="ECO:0000256" key="12">
    <source>
        <dbReference type="ARBA" id="ARBA00051157"/>
    </source>
</evidence>
<dbReference type="Gene3D" id="3.20.20.70">
    <property type="entry name" value="Aldolase class I"/>
    <property type="match status" value="1"/>
</dbReference>
<comment type="pathway">
    <text evidence="1 13">Cofactor biosynthesis; biotin biosynthesis; biotin from 7,8-diaminononanoate: step 2/2.</text>
</comment>
<feature type="binding site" evidence="13">
    <location>
        <position position="264"/>
    </location>
    <ligand>
        <name>[2Fe-2S] cluster</name>
        <dbReference type="ChEBI" id="CHEBI:190135"/>
    </ligand>
</feature>
<reference evidence="15" key="1">
    <citation type="submission" date="2022-05" db="EMBL/GenBank/DDBJ databases">
        <title>Sphingomonas sp. strain RMG20 Genome sequencing and assembly.</title>
        <authorList>
            <person name="Kim I."/>
        </authorList>
    </citation>
    <scope>NUCLEOTIDE SEQUENCE</scope>
    <source>
        <strain evidence="15">RMG20</strain>
    </source>
</reference>
<evidence type="ECO:0000256" key="6">
    <source>
        <dbReference type="ARBA" id="ARBA00022691"/>
    </source>
</evidence>
<dbReference type="PANTHER" id="PTHR22976">
    <property type="entry name" value="BIOTIN SYNTHASE"/>
    <property type="match status" value="1"/>
</dbReference>
<keyword evidence="7 13" id="KW-0001">2Fe-2S</keyword>
<keyword evidence="10 13" id="KW-0408">Iron</keyword>
<keyword evidence="8 13" id="KW-0479">Metal-binding</keyword>
<organism evidence="15 16">
    <name type="scientific">Sphingomonas donggukensis</name>
    <dbReference type="NCBI Taxonomy" id="2949093"/>
    <lineage>
        <taxon>Bacteria</taxon>
        <taxon>Pseudomonadati</taxon>
        <taxon>Pseudomonadota</taxon>
        <taxon>Alphaproteobacteria</taxon>
        <taxon>Sphingomonadales</taxon>
        <taxon>Sphingomonadaceae</taxon>
        <taxon>Sphingomonas</taxon>
    </lineage>
</organism>
<dbReference type="Pfam" id="PF04055">
    <property type="entry name" value="Radical_SAM"/>
    <property type="match status" value="1"/>
</dbReference>
<dbReference type="RefSeq" id="WP_250755031.1">
    <property type="nucleotide sequence ID" value="NZ_CP098401.1"/>
</dbReference>
<evidence type="ECO:0000256" key="3">
    <source>
        <dbReference type="ARBA" id="ARBA00012236"/>
    </source>
</evidence>
<dbReference type="SFLD" id="SFLDG01278">
    <property type="entry name" value="biotin_synthase_like"/>
    <property type="match status" value="1"/>
</dbReference>
<keyword evidence="5 13" id="KW-0808">Transferase</keyword>
<evidence type="ECO:0000256" key="2">
    <source>
        <dbReference type="ARBA" id="ARBA00010765"/>
    </source>
</evidence>
<evidence type="ECO:0000313" key="15">
    <source>
        <dbReference type="EMBL" id="URW77109.1"/>
    </source>
</evidence>
<dbReference type="HAMAP" id="MF_01694">
    <property type="entry name" value="BioB"/>
    <property type="match status" value="1"/>
</dbReference>
<dbReference type="InterPro" id="IPR013785">
    <property type="entry name" value="Aldolase_TIM"/>
</dbReference>